<proteinExistence type="inferred from homology"/>
<evidence type="ECO:0000313" key="13">
    <source>
        <dbReference type="Proteomes" id="UP000004736"/>
    </source>
</evidence>
<dbReference type="AlphaFoldDB" id="C9LQC1"/>
<protein>
    <recommendedName>
        <fullName evidence="4 11">6-carboxyhexanoate--CoA ligase</fullName>
        <ecNumber evidence="4 11">6.2.1.14</ecNumber>
    </recommendedName>
    <alternativeName>
        <fullName evidence="11">Pimeloyl-CoA synthase</fullName>
    </alternativeName>
</protein>
<sequence length="271" mass="29411">MLAARKRAENKGGSIMGEEKVLYSVKMRSSLGGAHGVGGQHISGAERIVTKNSVEQEMISMLHRAWEHDRGAADFIQFKVEALRHEGITCCPLLPLYQIDTATKEEGRAAAKKELLRSGVSETAMGKGFAILESLTDSMRGAAVVDAETGERLDGLGMRGVRCSCMDCEDTCAYEAQMGAKGLGGEHPREALILASKVAAAPGTVAELCWSDDPFYVTGYVGSPKFGYGRITVMKEKGDPIGGRVFFVKHGTDMDRYVEYMQHQTVLVRVK</sequence>
<keyword evidence="9 11" id="KW-0460">Magnesium</keyword>
<dbReference type="HOGENOM" id="CLU_076858_0_0_9"/>
<dbReference type="NCBIfam" id="NF002360">
    <property type="entry name" value="PRK01322.1"/>
    <property type="match status" value="1"/>
</dbReference>
<comment type="caution">
    <text evidence="12">The sequence shown here is derived from an EMBL/GenBank/DDBJ whole genome shotgun (WGS) entry which is preliminary data.</text>
</comment>
<comment type="function">
    <text evidence="11">Catalyzes the transformation of pimelate into pimeloyl-CoA with concomitant hydrolysis of ATP to AMP.</text>
</comment>
<evidence type="ECO:0000256" key="8">
    <source>
        <dbReference type="ARBA" id="ARBA00022840"/>
    </source>
</evidence>
<evidence type="ECO:0000256" key="10">
    <source>
        <dbReference type="ARBA" id="ARBA00049553"/>
    </source>
</evidence>
<dbReference type="InterPro" id="IPR005499">
    <property type="entry name" value="BioW"/>
</dbReference>
<dbReference type="EMBL" id="ACIM02000001">
    <property type="protein sequence ID" value="EEW97757.1"/>
    <property type="molecule type" value="Genomic_DNA"/>
</dbReference>
<dbReference type="UniPathway" id="UPA00999">
    <property type="reaction ID" value="UER00351"/>
</dbReference>
<keyword evidence="7 11" id="KW-0093">Biotin biosynthesis</keyword>
<evidence type="ECO:0000256" key="9">
    <source>
        <dbReference type="ARBA" id="ARBA00022842"/>
    </source>
</evidence>
<evidence type="ECO:0000313" key="12">
    <source>
        <dbReference type="EMBL" id="EEW97757.1"/>
    </source>
</evidence>
<dbReference type="GO" id="GO:0005524">
    <property type="term" value="F:ATP binding"/>
    <property type="evidence" value="ECO:0007669"/>
    <property type="project" value="UniProtKB-KW"/>
</dbReference>
<evidence type="ECO:0000256" key="4">
    <source>
        <dbReference type="ARBA" id="ARBA00012984"/>
    </source>
</evidence>
<keyword evidence="8 11" id="KW-0067">ATP-binding</keyword>
<comment type="pathway">
    <text evidence="2 11">Metabolic intermediate metabolism; pimeloyl-CoA biosynthesis; pimeloyl-CoA from pimelate: step 1/1.</text>
</comment>
<dbReference type="GO" id="GO:0042410">
    <property type="term" value="F:6-carboxyhexanoate-CoA ligase activity"/>
    <property type="evidence" value="ECO:0007669"/>
    <property type="project" value="UniProtKB-UniRule"/>
</dbReference>
<dbReference type="NCBIfam" id="TIGR01204">
    <property type="entry name" value="bioW"/>
    <property type="match status" value="1"/>
</dbReference>
<dbReference type="HAMAP" id="MF_00668">
    <property type="entry name" value="BioW"/>
    <property type="match status" value="1"/>
</dbReference>
<evidence type="ECO:0000256" key="11">
    <source>
        <dbReference type="HAMAP-Rule" id="MF_00668"/>
    </source>
</evidence>
<organism evidence="12 13">
    <name type="scientific">Dialister invisus DSM 15470</name>
    <dbReference type="NCBI Taxonomy" id="592028"/>
    <lineage>
        <taxon>Bacteria</taxon>
        <taxon>Bacillati</taxon>
        <taxon>Bacillota</taxon>
        <taxon>Negativicutes</taxon>
        <taxon>Veillonellales</taxon>
        <taxon>Veillonellaceae</taxon>
        <taxon>Dialister</taxon>
    </lineage>
</organism>
<gene>
    <name evidence="11 12" type="primary">bioW</name>
    <name evidence="12" type="ORF">GCWU000321_01753</name>
</gene>
<comment type="subunit">
    <text evidence="3 11">Homodimer.</text>
</comment>
<comment type="similarity">
    <text evidence="11">Belongs to the BioW family.</text>
</comment>
<evidence type="ECO:0000256" key="5">
    <source>
        <dbReference type="ARBA" id="ARBA00022598"/>
    </source>
</evidence>
<comment type="catalytic activity">
    <reaction evidence="10 11">
        <text>heptanedioate + ATP + CoA = 6-carboxyhexanoyl-CoA + AMP + diphosphate</text>
        <dbReference type="Rhea" id="RHEA:14781"/>
        <dbReference type="ChEBI" id="CHEBI:30616"/>
        <dbReference type="ChEBI" id="CHEBI:33019"/>
        <dbReference type="ChEBI" id="CHEBI:36165"/>
        <dbReference type="ChEBI" id="CHEBI:57287"/>
        <dbReference type="ChEBI" id="CHEBI:57360"/>
        <dbReference type="ChEBI" id="CHEBI:456215"/>
        <dbReference type="EC" id="6.2.1.14"/>
    </reaction>
</comment>
<comment type="cofactor">
    <cofactor evidence="1 11">
        <name>Mg(2+)</name>
        <dbReference type="ChEBI" id="CHEBI:18420"/>
    </cofactor>
</comment>
<evidence type="ECO:0000256" key="6">
    <source>
        <dbReference type="ARBA" id="ARBA00022741"/>
    </source>
</evidence>
<dbReference type="GO" id="GO:0009102">
    <property type="term" value="P:biotin biosynthetic process"/>
    <property type="evidence" value="ECO:0007669"/>
    <property type="project" value="UniProtKB-UniRule"/>
</dbReference>
<dbReference type="eggNOG" id="COG1424">
    <property type="taxonomic scope" value="Bacteria"/>
</dbReference>
<dbReference type="Pfam" id="PF03744">
    <property type="entry name" value="BioW"/>
    <property type="match status" value="1"/>
</dbReference>
<reference evidence="12" key="1">
    <citation type="submission" date="2009-09" db="EMBL/GenBank/DDBJ databases">
        <authorList>
            <person name="Weinstock G."/>
            <person name="Sodergren E."/>
            <person name="Clifton S."/>
            <person name="Fulton L."/>
            <person name="Fulton B."/>
            <person name="Courtney L."/>
            <person name="Fronick C."/>
            <person name="Harrison M."/>
            <person name="Strong C."/>
            <person name="Farmer C."/>
            <person name="Delahaunty K."/>
            <person name="Markovic C."/>
            <person name="Hall O."/>
            <person name="Minx P."/>
            <person name="Tomlinson C."/>
            <person name="Mitreva M."/>
            <person name="Nelson J."/>
            <person name="Hou S."/>
            <person name="Wollam A."/>
            <person name="Pepin K.H."/>
            <person name="Johnson M."/>
            <person name="Bhonagiri V."/>
            <person name="Nash W.E."/>
            <person name="Warren W."/>
            <person name="Chinwalla A."/>
            <person name="Mardis E.R."/>
            <person name="Wilson R.K."/>
        </authorList>
    </citation>
    <scope>NUCLEOTIDE SEQUENCE [LARGE SCALE GENOMIC DNA]</scope>
    <source>
        <strain evidence="12">DSM 15470</strain>
    </source>
</reference>
<evidence type="ECO:0000256" key="2">
    <source>
        <dbReference type="ARBA" id="ARBA00005075"/>
    </source>
</evidence>
<keyword evidence="13" id="KW-1185">Reference proteome</keyword>
<dbReference type="GO" id="GO:0000287">
    <property type="term" value="F:magnesium ion binding"/>
    <property type="evidence" value="ECO:0007669"/>
    <property type="project" value="UniProtKB-UniRule"/>
</dbReference>
<accession>C9LQC1</accession>
<dbReference type="Proteomes" id="UP000004736">
    <property type="component" value="Unassembled WGS sequence"/>
</dbReference>
<evidence type="ECO:0000256" key="7">
    <source>
        <dbReference type="ARBA" id="ARBA00022756"/>
    </source>
</evidence>
<keyword evidence="6 11" id="KW-0547">Nucleotide-binding</keyword>
<evidence type="ECO:0000256" key="3">
    <source>
        <dbReference type="ARBA" id="ARBA00011738"/>
    </source>
</evidence>
<dbReference type="STRING" id="592028.GCWU000321_01753"/>
<dbReference type="EC" id="6.2.1.14" evidence="4 11"/>
<keyword evidence="5 11" id="KW-0436">Ligase</keyword>
<evidence type="ECO:0000256" key="1">
    <source>
        <dbReference type="ARBA" id="ARBA00001946"/>
    </source>
</evidence>
<name>C9LQC1_9FIRM</name>